<protein>
    <submittedName>
        <fullName evidence="12">Uncharacterized protein LOC108902480 isoform X1</fullName>
    </submittedName>
</protein>
<accession>A0AAJ7QMR5</accession>
<dbReference type="RefSeq" id="XP_018559869.1">
    <property type="nucleotide sequence ID" value="XM_018704353.2"/>
</dbReference>
<evidence type="ECO:0000259" key="10">
    <source>
        <dbReference type="Pfam" id="PF07557"/>
    </source>
</evidence>
<feature type="region of interest" description="Disordered" evidence="9">
    <location>
        <begin position="16"/>
        <end position="59"/>
    </location>
</feature>
<keyword evidence="7" id="KW-0131">Cell cycle</keyword>
<comment type="similarity">
    <text evidence="2">Belongs to the shugoshin family.</text>
</comment>
<reference evidence="12" key="1">
    <citation type="submission" date="2025-08" db="UniProtKB">
        <authorList>
            <consortium name="RefSeq"/>
        </authorList>
    </citation>
    <scope>IDENTIFICATION</scope>
    <source>
        <tissue evidence="12">Brain</tissue>
    </source>
</reference>
<name>A0AAJ7QMR5_LATCA</name>
<dbReference type="GO" id="GO:0045132">
    <property type="term" value="P:meiotic chromosome segregation"/>
    <property type="evidence" value="ECO:0007669"/>
    <property type="project" value="InterPro"/>
</dbReference>
<dbReference type="InterPro" id="IPR038889">
    <property type="entry name" value="Shugoshin1/2"/>
</dbReference>
<dbReference type="PANTHER" id="PTHR21577:SF3">
    <property type="entry name" value="SHUGOSHIN 1-RELATED"/>
    <property type="match status" value="1"/>
</dbReference>
<evidence type="ECO:0000313" key="11">
    <source>
        <dbReference type="Proteomes" id="UP000694890"/>
    </source>
</evidence>
<sequence>MKYCCWPKTLLQAQGFRHRKKQGGKETGRPGKRKAVQRKECDDLSNDKKKSKRCHSNKGLRSDQEQLYDLLVPDSQSPMDLKPEECRMKTKPHTPTETRNLRGTFVVYRRKTQDGISLNNMRASNVSDDYCHMVDTGDEAVYQNLGDLLTDEMPPWLAMDVSSANTEVGSLPASPMRETPGGAAVVEESASVTAEASPAGRVLTSLTNTITTPENENRGRTRRLRGVVSYKEPPLNSKIRRGDKFTDSTFLSSPVFKDDSKKKRQKKTAARTKLETSTVLVE</sequence>
<dbReference type="GeneID" id="108902480"/>
<dbReference type="AlphaFoldDB" id="A0AAJ7QMR5"/>
<organism evidence="11 12">
    <name type="scientific">Lates calcarifer</name>
    <name type="common">Barramundi</name>
    <name type="synonym">Holocentrus calcarifer</name>
    <dbReference type="NCBI Taxonomy" id="8187"/>
    <lineage>
        <taxon>Eukaryota</taxon>
        <taxon>Metazoa</taxon>
        <taxon>Chordata</taxon>
        <taxon>Craniata</taxon>
        <taxon>Vertebrata</taxon>
        <taxon>Euteleostomi</taxon>
        <taxon>Actinopterygii</taxon>
        <taxon>Neopterygii</taxon>
        <taxon>Teleostei</taxon>
        <taxon>Neoteleostei</taxon>
        <taxon>Acanthomorphata</taxon>
        <taxon>Carangaria</taxon>
        <taxon>Carangaria incertae sedis</taxon>
        <taxon>Centropomidae</taxon>
        <taxon>Lates</taxon>
    </lineage>
</organism>
<keyword evidence="6" id="KW-0175">Coiled coil</keyword>
<evidence type="ECO:0000256" key="9">
    <source>
        <dbReference type="SAM" id="MobiDB-lite"/>
    </source>
</evidence>
<evidence type="ECO:0000256" key="8">
    <source>
        <dbReference type="ARBA" id="ARBA00023328"/>
    </source>
</evidence>
<dbReference type="GO" id="GO:0051301">
    <property type="term" value="P:cell division"/>
    <property type="evidence" value="ECO:0007669"/>
    <property type="project" value="UniProtKB-KW"/>
</dbReference>
<evidence type="ECO:0000313" key="12">
    <source>
        <dbReference type="RefSeq" id="XP_018559869.1"/>
    </source>
</evidence>
<evidence type="ECO:0000256" key="4">
    <source>
        <dbReference type="ARBA" id="ARBA00022618"/>
    </source>
</evidence>
<dbReference type="Pfam" id="PF07557">
    <property type="entry name" value="Shugoshin_C"/>
    <property type="match status" value="1"/>
</dbReference>
<evidence type="ECO:0000256" key="5">
    <source>
        <dbReference type="ARBA" id="ARBA00022829"/>
    </source>
</evidence>
<evidence type="ECO:0000256" key="2">
    <source>
        <dbReference type="ARBA" id="ARBA00010845"/>
    </source>
</evidence>
<comment type="subcellular location">
    <subcellularLocation>
        <location evidence="1">Chromosome</location>
        <location evidence="1">Centromere</location>
    </subcellularLocation>
</comment>
<feature type="region of interest" description="Disordered" evidence="9">
    <location>
        <begin position="75"/>
        <end position="98"/>
    </location>
</feature>
<feature type="region of interest" description="Disordered" evidence="9">
    <location>
        <begin position="238"/>
        <end position="282"/>
    </location>
</feature>
<evidence type="ECO:0000256" key="3">
    <source>
        <dbReference type="ARBA" id="ARBA00022454"/>
    </source>
</evidence>
<keyword evidence="3" id="KW-0158">Chromosome</keyword>
<feature type="compositionally biased region" description="Basic residues" evidence="9">
    <location>
        <begin position="49"/>
        <end position="58"/>
    </location>
</feature>
<evidence type="ECO:0000256" key="1">
    <source>
        <dbReference type="ARBA" id="ARBA00004584"/>
    </source>
</evidence>
<feature type="domain" description="Shugoshin C-terminal" evidence="10">
    <location>
        <begin position="218"/>
        <end position="241"/>
    </location>
</feature>
<keyword evidence="8" id="KW-0137">Centromere</keyword>
<dbReference type="GO" id="GO:0000775">
    <property type="term" value="C:chromosome, centromeric region"/>
    <property type="evidence" value="ECO:0007669"/>
    <property type="project" value="UniProtKB-SubCell"/>
</dbReference>
<dbReference type="Proteomes" id="UP000694890">
    <property type="component" value="Linkage group LG1"/>
</dbReference>
<evidence type="ECO:0000256" key="6">
    <source>
        <dbReference type="ARBA" id="ARBA00023054"/>
    </source>
</evidence>
<keyword evidence="4" id="KW-0132">Cell division</keyword>
<dbReference type="InterPro" id="IPR011515">
    <property type="entry name" value="Shugoshin_C"/>
</dbReference>
<dbReference type="KEGG" id="lcf:108902480"/>
<keyword evidence="5" id="KW-0159">Chromosome partition</keyword>
<feature type="compositionally biased region" description="Basic and acidic residues" evidence="9">
    <location>
        <begin position="37"/>
        <end position="48"/>
    </location>
</feature>
<gene>
    <name evidence="12" type="primary">LOC108902480</name>
</gene>
<feature type="compositionally biased region" description="Basic and acidic residues" evidence="9">
    <location>
        <begin position="81"/>
        <end position="98"/>
    </location>
</feature>
<evidence type="ECO:0000256" key="7">
    <source>
        <dbReference type="ARBA" id="ARBA00023306"/>
    </source>
</evidence>
<proteinExistence type="inferred from homology"/>
<dbReference type="PANTHER" id="PTHR21577">
    <property type="entry name" value="SHUGOSHIN"/>
    <property type="match status" value="1"/>
</dbReference>
<dbReference type="GO" id="GO:0005634">
    <property type="term" value="C:nucleus"/>
    <property type="evidence" value="ECO:0007669"/>
    <property type="project" value="InterPro"/>
</dbReference>